<comment type="caution">
    <text evidence="1">The sequence shown here is derived from an EMBL/GenBank/DDBJ whole genome shotgun (WGS) entry which is preliminary data.</text>
</comment>
<dbReference type="STRING" id="863239.GCA_000213935_01863"/>
<dbReference type="AlphaFoldDB" id="A0A3D4SYC1"/>
<dbReference type="Proteomes" id="UP000261739">
    <property type="component" value="Unassembled WGS sequence"/>
</dbReference>
<reference evidence="1 2" key="1">
    <citation type="journal article" date="2018" name="Nat. Biotechnol.">
        <title>A standardized bacterial taxonomy based on genome phylogeny substantially revises the tree of life.</title>
        <authorList>
            <person name="Parks D.H."/>
            <person name="Chuvochina M."/>
            <person name="Waite D.W."/>
            <person name="Rinke C."/>
            <person name="Skarshewski A."/>
            <person name="Chaumeil P.A."/>
            <person name="Hugenholtz P."/>
        </authorList>
    </citation>
    <scope>NUCLEOTIDE SEQUENCE [LARGE SCALE GENOMIC DNA]</scope>
    <source>
        <strain evidence="1">UBA11247</strain>
    </source>
</reference>
<dbReference type="RefSeq" id="WP_273051501.1">
    <property type="nucleotide sequence ID" value="NZ_DAITTW010000005.1"/>
</dbReference>
<gene>
    <name evidence="1" type="ORF">DIW82_05675</name>
</gene>
<proteinExistence type="predicted"/>
<evidence type="ECO:0008006" key="3">
    <source>
        <dbReference type="Google" id="ProtNLM"/>
    </source>
</evidence>
<protein>
    <recommendedName>
        <fullName evidence="3">FHA domain-containing protein</fullName>
    </recommendedName>
</protein>
<sequence length="242" mass="26499">MNPPPTRPMPEIPVQPGQIIIDDLVGRRVALNQHQRITLGRAADFPVGEDDEFMHRRFLQFWADGSTWMVTNHGGRLTAGIHPRADTSFSEMRVGPGASLPLPLGESAVVFGTSDRTYELHLTVARTLRPPEVGVPPVGGDSTIGQFMPNAEQTLLLQALAGPLVKNPGAGMDEVPSVRDLEGTLGWSQKKINTKIDYLCRTLENNGLPGFSARTGNAPTRRLALARYALENYWSLTHRGVF</sequence>
<accession>A0A3D4SYC1</accession>
<dbReference type="EMBL" id="DQID01000154">
    <property type="protein sequence ID" value="HCT14283.1"/>
    <property type="molecule type" value="Genomic_DNA"/>
</dbReference>
<evidence type="ECO:0000313" key="1">
    <source>
        <dbReference type="EMBL" id="HCT14283.1"/>
    </source>
</evidence>
<name>A0A3D4SYC1_9CORY</name>
<evidence type="ECO:0000313" key="2">
    <source>
        <dbReference type="Proteomes" id="UP000261739"/>
    </source>
</evidence>
<organism evidence="1 2">
    <name type="scientific">Corynebacterium nuruki</name>
    <dbReference type="NCBI Taxonomy" id="1032851"/>
    <lineage>
        <taxon>Bacteria</taxon>
        <taxon>Bacillati</taxon>
        <taxon>Actinomycetota</taxon>
        <taxon>Actinomycetes</taxon>
        <taxon>Mycobacteriales</taxon>
        <taxon>Corynebacteriaceae</taxon>
        <taxon>Corynebacterium</taxon>
    </lineage>
</organism>